<organism evidence="2 3">
    <name type="scientific">Streptomyces solicathayae</name>
    <dbReference type="NCBI Taxonomy" id="3081768"/>
    <lineage>
        <taxon>Bacteria</taxon>
        <taxon>Bacillati</taxon>
        <taxon>Actinomycetota</taxon>
        <taxon>Actinomycetes</taxon>
        <taxon>Kitasatosporales</taxon>
        <taxon>Streptomycetaceae</taxon>
        <taxon>Streptomyces</taxon>
    </lineage>
</organism>
<accession>A0ABZ0LYJ2</accession>
<proteinExistence type="predicted"/>
<reference evidence="2 3" key="1">
    <citation type="submission" date="2023-10" db="EMBL/GenBank/DDBJ databases">
        <title>The genome sequence of Streptomyces sp. HUAS YS2.</title>
        <authorList>
            <person name="Mo P."/>
        </authorList>
    </citation>
    <scope>NUCLEOTIDE SEQUENCE [LARGE SCALE GENOMIC DNA]</scope>
    <source>
        <strain evidence="2 3">HUAS YS2</strain>
    </source>
</reference>
<feature type="compositionally biased region" description="Acidic residues" evidence="1">
    <location>
        <begin position="120"/>
        <end position="132"/>
    </location>
</feature>
<dbReference type="Proteomes" id="UP001301731">
    <property type="component" value="Chromosome"/>
</dbReference>
<protein>
    <recommendedName>
        <fullName evidence="4">SWIM-type domain-containing protein</fullName>
    </recommendedName>
</protein>
<gene>
    <name evidence="2" type="ORF">R2D22_25265</name>
</gene>
<evidence type="ECO:0000313" key="3">
    <source>
        <dbReference type="Proteomes" id="UP001301731"/>
    </source>
</evidence>
<evidence type="ECO:0000313" key="2">
    <source>
        <dbReference type="EMBL" id="WOX24513.1"/>
    </source>
</evidence>
<keyword evidence="3" id="KW-1185">Reference proteome</keyword>
<dbReference type="EMBL" id="CP137573">
    <property type="protein sequence ID" value="WOX24513.1"/>
    <property type="molecule type" value="Genomic_DNA"/>
</dbReference>
<feature type="region of interest" description="Disordered" evidence="1">
    <location>
        <begin position="362"/>
        <end position="383"/>
    </location>
</feature>
<feature type="region of interest" description="Disordered" evidence="1">
    <location>
        <begin position="101"/>
        <end position="143"/>
    </location>
</feature>
<evidence type="ECO:0008006" key="4">
    <source>
        <dbReference type="Google" id="ProtNLM"/>
    </source>
</evidence>
<name>A0ABZ0LYJ2_9ACTN</name>
<sequence length="598" mass="60396">MTATGLPPVAAEVAAGALDLLPARLRKRVDGAAAKAAAWRVEPAPDGANGVGAVRVRVADETTVTLTTTDGVVASADAAICDCLLAPACLHRAAVLASAPLAETGPGPDEPETGPGPGPDEPETEADPEPESAQEPGSPAAPTPAQLRALDALRAVGERVLVAGVGGAGAVVRAETVRAAHAARVAGLHRAAAVGLRIARRLGEARAEEPGFRLDALGADLTELFALALRPTSAVGTARRTYRPAQPLRLTGLFTEPVVTASGYAGVTTYALAPDGALHTLADVRPGGAERVAQAAASTVPGGCTVSLRELGDGGGVLLTSPTVSYDGRVGAGGGVRSVGVSGTGWSEGPADALWRRPPAEQFAASDGGTEVRTHDGDGAEGDDPRAGLLFLRGTVAPDGRFAVADGPTVALYAPDERPELPYAENLRLLAARPGLRIRLVARVVPGRPGGVHALAAAWEGRDGAVVRADLGLRRIHRTDLPDPAATSTMDAPSGPVPALPVELELLRRAVERAVAGGRPVAAAADADLPRRLRATGLATAAACAEALRGAAASRTHDALGRLVPADPAAYARAWLTASVYAAAATRSLLTAAWSPSA</sequence>
<evidence type="ECO:0000256" key="1">
    <source>
        <dbReference type="SAM" id="MobiDB-lite"/>
    </source>
</evidence>
<dbReference type="RefSeq" id="WP_318106960.1">
    <property type="nucleotide sequence ID" value="NZ_CP137573.1"/>
</dbReference>
<feature type="compositionally biased region" description="Basic and acidic residues" evidence="1">
    <location>
        <begin position="370"/>
        <end position="383"/>
    </location>
</feature>